<comment type="caution">
    <text evidence="2">The sequence shown here is derived from an EMBL/GenBank/DDBJ whole genome shotgun (WGS) entry which is preliminary data.</text>
</comment>
<reference evidence="2 3" key="1">
    <citation type="submission" date="2016-06" db="EMBL/GenBank/DDBJ databases">
        <title>Genome sequence of Oerskovia enterophila DSM 43852.</title>
        <authorList>
            <person name="Poehlein A."/>
            <person name="Jag V."/>
            <person name="Bengelsdorf F.R."/>
            <person name="Daniel R."/>
            <person name="Duerre P."/>
        </authorList>
    </citation>
    <scope>NUCLEOTIDE SEQUENCE [LARGE SCALE GENOMIC DNA]</scope>
    <source>
        <strain evidence="2 3">DSM 43852</strain>
    </source>
</reference>
<dbReference type="EMBL" id="MAQA01000003">
    <property type="protein sequence ID" value="OCI32919.1"/>
    <property type="molecule type" value="Genomic_DNA"/>
</dbReference>
<dbReference type="Proteomes" id="UP000093412">
    <property type="component" value="Unassembled WGS sequence"/>
</dbReference>
<sequence length="66" mass="6984">MGAAVLALLSYPPVAWFANTASSEWWGVGAIGPLVVSVLVFVVAPIAIVVAVVWFLIALRRFSTRG</sequence>
<name>A0ABX2YB13_9CELL</name>
<protein>
    <submittedName>
        <fullName evidence="2">Uncharacterized protein</fullName>
    </submittedName>
</protein>
<dbReference type="RefSeq" id="WP_068624181.1">
    <property type="nucleotide sequence ID" value="NZ_MAQA01000003.1"/>
</dbReference>
<gene>
    <name evidence="2" type="ORF">OERS_05110</name>
</gene>
<evidence type="ECO:0000256" key="1">
    <source>
        <dbReference type="SAM" id="Phobius"/>
    </source>
</evidence>
<keyword evidence="1" id="KW-0812">Transmembrane</keyword>
<keyword evidence="1" id="KW-1133">Transmembrane helix</keyword>
<evidence type="ECO:0000313" key="3">
    <source>
        <dbReference type="Proteomes" id="UP000093412"/>
    </source>
</evidence>
<feature type="transmembrane region" description="Helical" evidence="1">
    <location>
        <begin position="33"/>
        <end position="59"/>
    </location>
</feature>
<evidence type="ECO:0000313" key="2">
    <source>
        <dbReference type="EMBL" id="OCI32919.1"/>
    </source>
</evidence>
<accession>A0ABX2YB13</accession>
<organism evidence="2 3">
    <name type="scientific">Oerskovia enterophila</name>
    <dbReference type="NCBI Taxonomy" id="43678"/>
    <lineage>
        <taxon>Bacteria</taxon>
        <taxon>Bacillati</taxon>
        <taxon>Actinomycetota</taxon>
        <taxon>Actinomycetes</taxon>
        <taxon>Micrococcales</taxon>
        <taxon>Cellulomonadaceae</taxon>
        <taxon>Oerskovia</taxon>
    </lineage>
</organism>
<proteinExistence type="predicted"/>
<keyword evidence="3" id="KW-1185">Reference proteome</keyword>
<keyword evidence="1" id="KW-0472">Membrane</keyword>